<dbReference type="InterPro" id="IPR050273">
    <property type="entry name" value="GppA/Ppx_hydrolase"/>
</dbReference>
<dbReference type="CDD" id="cd24054">
    <property type="entry name" value="ASKHA_NBD_AaPPX-GppA_MtPPX2-like"/>
    <property type="match status" value="1"/>
</dbReference>
<dbReference type="PANTHER" id="PTHR30005">
    <property type="entry name" value="EXOPOLYPHOSPHATASE"/>
    <property type="match status" value="1"/>
</dbReference>
<evidence type="ECO:0000313" key="2">
    <source>
        <dbReference type="EMBL" id="QNP54669.1"/>
    </source>
</evidence>
<dbReference type="RefSeq" id="WP_187719807.1">
    <property type="nucleotide sequence ID" value="NZ_BAABBL010000008.1"/>
</dbReference>
<feature type="domain" description="Ppx/GppA phosphatase N-terminal" evidence="1">
    <location>
        <begin position="21"/>
        <end position="303"/>
    </location>
</feature>
<organism evidence="2 3">
    <name type="scientific">Tessaracoccus defluvii</name>
    <dbReference type="NCBI Taxonomy" id="1285901"/>
    <lineage>
        <taxon>Bacteria</taxon>
        <taxon>Bacillati</taxon>
        <taxon>Actinomycetota</taxon>
        <taxon>Actinomycetes</taxon>
        <taxon>Propionibacteriales</taxon>
        <taxon>Propionibacteriaceae</taxon>
        <taxon>Tessaracoccus</taxon>
    </lineage>
</organism>
<accession>A0A7H0H2A3</accession>
<dbReference type="GO" id="GO:0016462">
    <property type="term" value="F:pyrophosphatase activity"/>
    <property type="evidence" value="ECO:0007669"/>
    <property type="project" value="TreeGrafter"/>
</dbReference>
<dbReference type="InterPro" id="IPR043129">
    <property type="entry name" value="ATPase_NBD"/>
</dbReference>
<reference evidence="2 3" key="1">
    <citation type="submission" date="2020-08" db="EMBL/GenBank/DDBJ databases">
        <title>Genome sequence of Tessaracoccus defluvii JCM 17540T.</title>
        <authorList>
            <person name="Hyun D.-W."/>
            <person name="Bae J.-W."/>
        </authorList>
    </citation>
    <scope>NUCLEOTIDE SEQUENCE [LARGE SCALE GENOMIC DNA]</scope>
    <source>
        <strain evidence="2 3">JCM 17540</strain>
    </source>
</reference>
<dbReference type="EMBL" id="CP060789">
    <property type="protein sequence ID" value="QNP54669.1"/>
    <property type="molecule type" value="Genomic_DNA"/>
</dbReference>
<keyword evidence="3" id="KW-1185">Reference proteome</keyword>
<dbReference type="Gene3D" id="3.30.420.40">
    <property type="match status" value="1"/>
</dbReference>
<dbReference type="InterPro" id="IPR003695">
    <property type="entry name" value="Ppx_GppA_N"/>
</dbReference>
<evidence type="ECO:0000313" key="3">
    <source>
        <dbReference type="Proteomes" id="UP000516117"/>
    </source>
</evidence>
<sequence length="310" mass="32388">MSRTVAAVDCGTNSVRLLVLRREDDGSLAELTRLTRLARLGQGVDATGEFHPDALARTFAVLDEYRDVIAAHGVDSTRFVATSAARDVTNRDVLEAGVRERLGVGVDVISGDEEARLSSAGVLSGVDSARPTLIFDIGGGSTELVVVGEDGDVASAVSLDIGAVRINERFLPTEPPTQAQQAAARAFIDEKLDGSGTDFASIAAAIGVAGTVTSVAADHLGLREYSRDAVHGTVLTRAVIDEANQRWLGQTTDEIVAHSLMHPLRAAVIGAGSTILAEIVRRVPAGEVLVSETDILDGIAHELLDPVGSP</sequence>
<proteinExistence type="predicted"/>
<dbReference type="AlphaFoldDB" id="A0A7H0H2A3"/>
<dbReference type="PANTHER" id="PTHR30005:SF13">
    <property type="entry name" value="EXOPOLYPHOSPHATASE 2"/>
    <property type="match status" value="1"/>
</dbReference>
<name>A0A7H0H2A3_9ACTN</name>
<protein>
    <submittedName>
        <fullName evidence="2">Exopolyphosphatase</fullName>
    </submittedName>
</protein>
<evidence type="ECO:0000259" key="1">
    <source>
        <dbReference type="Pfam" id="PF02541"/>
    </source>
</evidence>
<dbReference type="SUPFAM" id="SSF53067">
    <property type="entry name" value="Actin-like ATPase domain"/>
    <property type="match status" value="2"/>
</dbReference>
<dbReference type="Pfam" id="PF02541">
    <property type="entry name" value="Ppx-GppA"/>
    <property type="match status" value="1"/>
</dbReference>
<dbReference type="Gene3D" id="3.30.420.150">
    <property type="entry name" value="Exopolyphosphatase. Domain 2"/>
    <property type="match status" value="1"/>
</dbReference>
<gene>
    <name evidence="2" type="ORF">H9L22_10090</name>
</gene>
<dbReference type="KEGG" id="tdf:H9L22_10090"/>
<dbReference type="Proteomes" id="UP000516117">
    <property type="component" value="Chromosome"/>
</dbReference>